<evidence type="ECO:0000313" key="6">
    <source>
        <dbReference type="EMBL" id="KAJ3840640.1"/>
    </source>
</evidence>
<feature type="transmembrane region" description="Helical" evidence="5">
    <location>
        <begin position="261"/>
        <end position="279"/>
    </location>
</feature>
<keyword evidence="3 5" id="KW-1133">Transmembrane helix</keyword>
<dbReference type="AlphaFoldDB" id="A0AA38PDG9"/>
<reference evidence="6" key="1">
    <citation type="submission" date="2022-08" db="EMBL/GenBank/DDBJ databases">
        <authorList>
            <consortium name="DOE Joint Genome Institute"/>
            <person name="Min B."/>
            <person name="Riley R."/>
            <person name="Sierra-Patev S."/>
            <person name="Naranjo-Ortiz M."/>
            <person name="Looney B."/>
            <person name="Konkel Z."/>
            <person name="Slot J.C."/>
            <person name="Sakamoto Y."/>
            <person name="Steenwyk J.L."/>
            <person name="Rokas A."/>
            <person name="Carro J."/>
            <person name="Camarero S."/>
            <person name="Ferreira P."/>
            <person name="Molpeceres G."/>
            <person name="Ruiz-Duenas F.J."/>
            <person name="Serrano A."/>
            <person name="Henrissat B."/>
            <person name="Drula E."/>
            <person name="Hughes K.W."/>
            <person name="Mata J.L."/>
            <person name="Ishikawa N.K."/>
            <person name="Vargas-Isla R."/>
            <person name="Ushijima S."/>
            <person name="Smith C.A."/>
            <person name="Ahrendt S."/>
            <person name="Andreopoulos W."/>
            <person name="He G."/>
            <person name="Labutti K."/>
            <person name="Lipzen A."/>
            <person name="Ng V."/>
            <person name="Sandor L."/>
            <person name="Barry K."/>
            <person name="Martinez A.T."/>
            <person name="Xiao Y."/>
            <person name="Gibbons J.G."/>
            <person name="Terashima K."/>
            <person name="Hibbett D.S."/>
            <person name="Grigoriev I.V."/>
        </authorList>
    </citation>
    <scope>NUCLEOTIDE SEQUENCE</scope>
    <source>
        <strain evidence="6">TFB9207</strain>
    </source>
</reference>
<keyword evidence="4 5" id="KW-0472">Membrane</keyword>
<evidence type="ECO:0000256" key="3">
    <source>
        <dbReference type="ARBA" id="ARBA00022989"/>
    </source>
</evidence>
<gene>
    <name evidence="6" type="ORF">F5878DRAFT_612493</name>
</gene>
<dbReference type="Pfam" id="PF04479">
    <property type="entry name" value="RTA1"/>
    <property type="match status" value="1"/>
</dbReference>
<dbReference type="PANTHER" id="PTHR31465">
    <property type="entry name" value="PROTEIN RTA1-RELATED"/>
    <property type="match status" value="1"/>
</dbReference>
<protein>
    <submittedName>
        <fullName evidence="6">RTA1-like protein</fullName>
    </submittedName>
</protein>
<comment type="subcellular location">
    <subcellularLocation>
        <location evidence="1">Membrane</location>
        <topology evidence="1">Multi-pass membrane protein</topology>
    </subcellularLocation>
</comment>
<feature type="transmembrane region" description="Helical" evidence="5">
    <location>
        <begin position="30"/>
        <end position="50"/>
    </location>
</feature>
<proteinExistence type="predicted"/>
<feature type="transmembrane region" description="Helical" evidence="5">
    <location>
        <begin position="92"/>
        <end position="117"/>
    </location>
</feature>
<feature type="transmembrane region" description="Helical" evidence="5">
    <location>
        <begin position="59"/>
        <end position="80"/>
    </location>
</feature>
<organism evidence="6 7">
    <name type="scientific">Lentinula raphanica</name>
    <dbReference type="NCBI Taxonomy" id="153919"/>
    <lineage>
        <taxon>Eukaryota</taxon>
        <taxon>Fungi</taxon>
        <taxon>Dikarya</taxon>
        <taxon>Basidiomycota</taxon>
        <taxon>Agaricomycotina</taxon>
        <taxon>Agaricomycetes</taxon>
        <taxon>Agaricomycetidae</taxon>
        <taxon>Agaricales</taxon>
        <taxon>Marasmiineae</taxon>
        <taxon>Omphalotaceae</taxon>
        <taxon>Lentinula</taxon>
    </lineage>
</organism>
<accession>A0AA38PDG9</accession>
<dbReference type="InterPro" id="IPR007568">
    <property type="entry name" value="RTA1"/>
</dbReference>
<keyword evidence="2 5" id="KW-0812">Transmembrane</keyword>
<feature type="transmembrane region" description="Helical" evidence="5">
    <location>
        <begin position="169"/>
        <end position="193"/>
    </location>
</feature>
<evidence type="ECO:0000313" key="7">
    <source>
        <dbReference type="Proteomes" id="UP001163846"/>
    </source>
</evidence>
<dbReference type="EMBL" id="MU806070">
    <property type="protein sequence ID" value="KAJ3840640.1"/>
    <property type="molecule type" value="Genomic_DNA"/>
</dbReference>
<feature type="transmembrane region" description="Helical" evidence="5">
    <location>
        <begin position="129"/>
        <end position="149"/>
    </location>
</feature>
<sequence length="321" mass="36172">MIFNLSPVLIPRDDDSSDSVNPDPYGYRPTLSICILFISLFGISTLAHFFQAIYHRKWFFLYTAVLAGCMEILGWAGRLWSNINLPNGNAFTMQIVCTIMAPTPLLAANFVILADIIRRLGDRYSRLRPRLYSIIFLSCDIIALAVQGGGGGIASSSEKTDIVNLGSHIMLAGIVFQLVVIICYMVLGAEFFWRFFHNRPFHRQSADFVDFNKASALDGNMKSLIYALMFNTLCLFIRAIYRTIELSDGFDGKIIETQWLFDVFDAAMVVLAMYTYNFVHPGRIFGKDQVNRPLAMSNSDSTGTLNQEQVQLKSFSELQQV</sequence>
<evidence type="ECO:0000256" key="2">
    <source>
        <dbReference type="ARBA" id="ARBA00022692"/>
    </source>
</evidence>
<dbReference type="Proteomes" id="UP001163846">
    <property type="component" value="Unassembled WGS sequence"/>
</dbReference>
<dbReference type="GO" id="GO:0005886">
    <property type="term" value="C:plasma membrane"/>
    <property type="evidence" value="ECO:0007669"/>
    <property type="project" value="TreeGrafter"/>
</dbReference>
<name>A0AA38PDG9_9AGAR</name>
<keyword evidence="7" id="KW-1185">Reference proteome</keyword>
<evidence type="ECO:0000256" key="1">
    <source>
        <dbReference type="ARBA" id="ARBA00004141"/>
    </source>
</evidence>
<evidence type="ECO:0000256" key="4">
    <source>
        <dbReference type="ARBA" id="ARBA00023136"/>
    </source>
</evidence>
<feature type="transmembrane region" description="Helical" evidence="5">
    <location>
        <begin position="223"/>
        <end position="241"/>
    </location>
</feature>
<comment type="caution">
    <text evidence="6">The sequence shown here is derived from an EMBL/GenBank/DDBJ whole genome shotgun (WGS) entry which is preliminary data.</text>
</comment>
<evidence type="ECO:0000256" key="5">
    <source>
        <dbReference type="SAM" id="Phobius"/>
    </source>
</evidence>
<dbReference type="GO" id="GO:0000324">
    <property type="term" value="C:fungal-type vacuole"/>
    <property type="evidence" value="ECO:0007669"/>
    <property type="project" value="TreeGrafter"/>
</dbReference>
<dbReference type="PANTHER" id="PTHR31465:SF9">
    <property type="entry name" value="SPHINGOID LONG-CHAIN BASE TRANSPORTER RSB1"/>
    <property type="match status" value="1"/>
</dbReference>